<dbReference type="AlphaFoldDB" id="A0AAU2HFG9"/>
<name>A0AAU2HFG9_9ACTN</name>
<keyword evidence="4" id="KW-0614">Plasmid</keyword>
<feature type="domain" description="FlgD/Vpr Ig-like" evidence="3">
    <location>
        <begin position="692"/>
        <end position="750"/>
    </location>
</feature>
<evidence type="ECO:0000313" key="4">
    <source>
        <dbReference type="EMBL" id="WTU45908.1"/>
    </source>
</evidence>
<dbReference type="Gene3D" id="2.130.10.130">
    <property type="entry name" value="Integrin alpha, N-terminal"/>
    <property type="match status" value="1"/>
</dbReference>
<organism evidence="4">
    <name type="scientific">Streptomyces sp. NBC_00060</name>
    <dbReference type="NCBI Taxonomy" id="2975636"/>
    <lineage>
        <taxon>Bacteria</taxon>
        <taxon>Bacillati</taxon>
        <taxon>Actinomycetota</taxon>
        <taxon>Actinomycetes</taxon>
        <taxon>Kitasatosporales</taxon>
        <taxon>Streptomycetaceae</taxon>
        <taxon>Streptomyces</taxon>
    </lineage>
</organism>
<evidence type="ECO:0000259" key="3">
    <source>
        <dbReference type="Pfam" id="PF13860"/>
    </source>
</evidence>
<feature type="chain" id="PRO_5043569745" evidence="2">
    <location>
        <begin position="32"/>
        <end position="1031"/>
    </location>
</feature>
<dbReference type="Pfam" id="PF13860">
    <property type="entry name" value="FlgD_ig"/>
    <property type="match status" value="1"/>
</dbReference>
<dbReference type="RefSeq" id="WP_331723697.1">
    <property type="nucleotide sequence ID" value="NZ_CP108254.1"/>
</dbReference>
<reference evidence="4" key="1">
    <citation type="submission" date="2022-10" db="EMBL/GenBank/DDBJ databases">
        <title>The complete genomes of actinobacterial strains from the NBC collection.</title>
        <authorList>
            <person name="Joergensen T.S."/>
            <person name="Alvarez Arevalo M."/>
            <person name="Sterndorff E.B."/>
            <person name="Faurdal D."/>
            <person name="Vuksanovic O."/>
            <person name="Mourched A.-S."/>
            <person name="Charusanti P."/>
            <person name="Shaw S."/>
            <person name="Blin K."/>
            <person name="Weber T."/>
        </authorList>
    </citation>
    <scope>NUCLEOTIDE SEQUENCE</scope>
    <source>
        <strain evidence="4">NBC_00060</strain>
        <plasmid evidence="4">unnamed1</plasmid>
    </source>
</reference>
<feature type="signal peptide" evidence="2">
    <location>
        <begin position="1"/>
        <end position="31"/>
    </location>
</feature>
<sequence length="1031" mass="108110">MRRHMLVRSAIAAVLATAAGIMPLSGSPAGAAELPGEVVVPAEQRADPDADMLVDAGETGYLWGRPGNGYNWTSYADGSTRRLPLPKGKRVEAYATGTDTVGFVDSGERFVVLRDMKDGSERTFRLPDGQALEGLFGDVVVTSEVLADRTYRAHLLSWENGRVADRVVAGLPEDAQLIHGHSQSGGDGVLVFYGQGSDQLHAAWIDRSGQARLSDIRPTARSAFSGGRYVQWWQSGRVRVWKTPDFSTPVHDFTVPYEASSAVVGVLGNDLLITRTTSADISSGTAAKRRIVAIPLGGGPERPVFDGVSGSPVFQPDGTLLVARATEGREGPERSVYAVRPAADGAFTADKIADAPRVRTAIRGLTMAQGRLDTLDQLPWNLSRLRRTDISVSGLLTPGPRLDRGTDGYEFPDANCGAAWCKTFQATGDGRLVYRSSERNSLRVLADGASLPAAEVPVAREMYQAHKSHASGRYDAVPVAGSADDGYMTHIQVIDLDTGKPVYTSAGHRSVPAYALTGSTLWLEDEDGGPGAVLSVDVRTGAATPRFRAANCDITELLANTGFLYWACGQTDSGPVAAGGYDLAAKRAVRLPEHREALLGDGYLAWEKDGVLAATDLRGTTGTRTLGRPALRDAGMGWTVDRFGGPLAYTDQDGDLHLVPSGVRTSDLAAIDTDAPAAARNGADGWTARWWLSKPAASWQLTLKSTSTGAVVRTFGGGEARGIVKAAWDGKDAAGRALANGSYTWTLTARPADGLGTALSRSGTLVLTGGLPVARDHIGPGGPDGVGDLLGFTPAGTADFRGGTGRGGVDAKVSGSGWTGASTVTAAVPFGDADGDGCNDVLIRLSSGELRRYKPACGAALTPSAPYTKVGGGWHIFDSLTSPGDLTGDGRPDVIARQAATGELYLYADDGRGNFSARLRIGTGWKGYVLVGVGDLTGDGKADLLARDASGVLWLYPGTGKGTLGNRIKVGGGWQVYNALVGAGDLNNDGKPDLLALGTDGVLWSYAGDGHGNFGGRMRIGGGWQMYKYLF</sequence>
<dbReference type="SUPFAM" id="SSF69318">
    <property type="entry name" value="Integrin alpha N-terminal domain"/>
    <property type="match status" value="1"/>
</dbReference>
<evidence type="ECO:0000256" key="1">
    <source>
        <dbReference type="ARBA" id="ARBA00022729"/>
    </source>
</evidence>
<proteinExistence type="predicted"/>
<protein>
    <submittedName>
        <fullName evidence="4">FG-GAP-like repeat-containing protein</fullName>
    </submittedName>
</protein>
<dbReference type="Gene3D" id="2.60.40.4070">
    <property type="match status" value="1"/>
</dbReference>
<keyword evidence="1 2" id="KW-0732">Signal</keyword>
<dbReference type="InterPro" id="IPR028994">
    <property type="entry name" value="Integrin_alpha_N"/>
</dbReference>
<dbReference type="SUPFAM" id="SSF69322">
    <property type="entry name" value="Tricorn protease domain 2"/>
    <property type="match status" value="1"/>
</dbReference>
<dbReference type="EMBL" id="CP108254">
    <property type="protein sequence ID" value="WTU45908.1"/>
    <property type="molecule type" value="Genomic_DNA"/>
</dbReference>
<dbReference type="InterPro" id="IPR013517">
    <property type="entry name" value="FG-GAP"/>
</dbReference>
<dbReference type="Pfam" id="PF13517">
    <property type="entry name" value="FG-GAP_3"/>
    <property type="match status" value="1"/>
</dbReference>
<evidence type="ECO:0000256" key="2">
    <source>
        <dbReference type="SAM" id="SignalP"/>
    </source>
</evidence>
<dbReference type="PANTHER" id="PTHR46580:SF4">
    <property type="entry name" value="ATP_GTP-BINDING PROTEIN"/>
    <property type="match status" value="1"/>
</dbReference>
<accession>A0AAU2HFG9</accession>
<dbReference type="InterPro" id="IPR025965">
    <property type="entry name" value="FlgD/Vpr_Ig-like"/>
</dbReference>
<geneLocation type="plasmid" evidence="4">
    <name>unnamed1</name>
</geneLocation>
<gene>
    <name evidence="4" type="ORF">OHV25_40650</name>
</gene>
<dbReference type="PANTHER" id="PTHR46580">
    <property type="entry name" value="SENSOR KINASE-RELATED"/>
    <property type="match status" value="1"/>
</dbReference>